<name>G0QPY9_ICHMU</name>
<reference evidence="1 2" key="1">
    <citation type="submission" date="2011-07" db="EMBL/GenBank/DDBJ databases">
        <authorList>
            <person name="Coyne R."/>
            <person name="Brami D."/>
            <person name="Johnson J."/>
            <person name="Hostetler J."/>
            <person name="Hannick L."/>
            <person name="Clark T."/>
            <person name="Cassidy-Hanley D."/>
            <person name="Inman J."/>
        </authorList>
    </citation>
    <scope>NUCLEOTIDE SEQUENCE [LARGE SCALE GENOMIC DNA]</scope>
    <source>
        <strain evidence="1 2">G5</strain>
    </source>
</reference>
<organism evidence="1 2">
    <name type="scientific">Ichthyophthirius multifiliis</name>
    <name type="common">White spot disease agent</name>
    <name type="synonym">Ich</name>
    <dbReference type="NCBI Taxonomy" id="5932"/>
    <lineage>
        <taxon>Eukaryota</taxon>
        <taxon>Sar</taxon>
        <taxon>Alveolata</taxon>
        <taxon>Ciliophora</taxon>
        <taxon>Intramacronucleata</taxon>
        <taxon>Oligohymenophorea</taxon>
        <taxon>Hymenostomatida</taxon>
        <taxon>Ophryoglenina</taxon>
        <taxon>Ichthyophthirius</taxon>
    </lineage>
</organism>
<accession>G0QPY9</accession>
<evidence type="ECO:0000313" key="1">
    <source>
        <dbReference type="EMBL" id="EGR32716.1"/>
    </source>
</evidence>
<dbReference type="AlphaFoldDB" id="G0QPY9"/>
<dbReference type="GeneID" id="14908879"/>
<dbReference type="RefSeq" id="XP_004036702.1">
    <property type="nucleotide sequence ID" value="XM_004036654.1"/>
</dbReference>
<proteinExistence type="predicted"/>
<dbReference type="Proteomes" id="UP000008983">
    <property type="component" value="Unassembled WGS sequence"/>
</dbReference>
<dbReference type="eggNOG" id="ENOG502R2S0">
    <property type="taxonomic scope" value="Eukaryota"/>
</dbReference>
<dbReference type="EMBL" id="GL983593">
    <property type="protein sequence ID" value="EGR32716.1"/>
    <property type="molecule type" value="Genomic_DNA"/>
</dbReference>
<protein>
    <submittedName>
        <fullName evidence="1">Uncharacterized protein</fullName>
    </submittedName>
</protein>
<dbReference type="InParanoid" id="G0QPY9"/>
<sequence>MQQIKDALSQDMEDFLGEQKWEQQIKESISDLLEYKPEKPLIHLYEKYSIKQRLEPQNKLILLINDIASLGLKIDPLQINFTSFSNKLLNIVIEKYQMNKLKKIDIMKCVFIILNEINNYKEVKDFFIKKALNFYEDLLNVNTQCDILYKSIIYTKCIQELLQILELSETKSIIISPQNIINFIESINEENQSLNRKYNTQTLFERYFHLDIKINIIQYSNYLSDHILNIILQ</sequence>
<dbReference type="OrthoDB" id="10483313at2759"/>
<keyword evidence="2" id="KW-1185">Reference proteome</keyword>
<evidence type="ECO:0000313" key="2">
    <source>
        <dbReference type="Proteomes" id="UP000008983"/>
    </source>
</evidence>
<gene>
    <name evidence="1" type="ORF">IMG5_073110</name>
</gene>